<sequence length="109" mass="11936">MEVRAGILLIILGTAIVTFIPRVLPLMILTRFELPEWATRWLSFVPISVMAALVGQELLMNDGEVALTTNTVEILAALPTFLVAIKTKSLLATVVVGILSLMALRFIFI</sequence>
<keyword evidence="1" id="KW-0472">Membrane</keyword>
<dbReference type="Pfam" id="PF05437">
    <property type="entry name" value="AzlD"/>
    <property type="match status" value="1"/>
</dbReference>
<gene>
    <name evidence="2" type="ORF">EV146_104146</name>
</gene>
<organism evidence="2 3">
    <name type="scientific">Mesobacillus foraminis</name>
    <dbReference type="NCBI Taxonomy" id="279826"/>
    <lineage>
        <taxon>Bacteria</taxon>
        <taxon>Bacillati</taxon>
        <taxon>Bacillota</taxon>
        <taxon>Bacilli</taxon>
        <taxon>Bacillales</taxon>
        <taxon>Bacillaceae</taxon>
        <taxon>Mesobacillus</taxon>
    </lineage>
</organism>
<protein>
    <submittedName>
        <fullName evidence="2">Branched-subunit amino acid transport protein</fullName>
    </submittedName>
</protein>
<evidence type="ECO:0000313" key="3">
    <source>
        <dbReference type="Proteomes" id="UP000295689"/>
    </source>
</evidence>
<comment type="caution">
    <text evidence="2">The sequence shown here is derived from an EMBL/GenBank/DDBJ whole genome shotgun (WGS) entry which is preliminary data.</text>
</comment>
<reference evidence="2 3" key="1">
    <citation type="journal article" date="2015" name="Stand. Genomic Sci.">
        <title>Genomic Encyclopedia of Bacterial and Archaeal Type Strains, Phase III: the genomes of soil and plant-associated and newly described type strains.</title>
        <authorList>
            <person name="Whitman W.B."/>
            <person name="Woyke T."/>
            <person name="Klenk H.P."/>
            <person name="Zhou Y."/>
            <person name="Lilburn T.G."/>
            <person name="Beck B.J."/>
            <person name="De Vos P."/>
            <person name="Vandamme P."/>
            <person name="Eisen J.A."/>
            <person name="Garrity G."/>
            <person name="Hugenholtz P."/>
            <person name="Kyrpides N.C."/>
        </authorList>
    </citation>
    <scope>NUCLEOTIDE SEQUENCE [LARGE SCALE GENOMIC DNA]</scope>
    <source>
        <strain evidence="2 3">CV53</strain>
    </source>
</reference>
<name>A0A4R2BIZ3_9BACI</name>
<dbReference type="EMBL" id="SLVV01000004">
    <property type="protein sequence ID" value="TCN26039.1"/>
    <property type="molecule type" value="Genomic_DNA"/>
</dbReference>
<dbReference type="AlphaFoldDB" id="A0A4R2BIZ3"/>
<evidence type="ECO:0000313" key="2">
    <source>
        <dbReference type="EMBL" id="TCN26039.1"/>
    </source>
</evidence>
<evidence type="ECO:0000256" key="1">
    <source>
        <dbReference type="SAM" id="Phobius"/>
    </source>
</evidence>
<keyword evidence="1" id="KW-1133">Transmembrane helix</keyword>
<dbReference type="RefSeq" id="WP_132004131.1">
    <property type="nucleotide sequence ID" value="NZ_JABUHM010000009.1"/>
</dbReference>
<feature type="transmembrane region" description="Helical" evidence="1">
    <location>
        <begin position="6"/>
        <end position="29"/>
    </location>
</feature>
<keyword evidence="3" id="KW-1185">Reference proteome</keyword>
<feature type="transmembrane region" description="Helical" evidence="1">
    <location>
        <begin position="90"/>
        <end position="108"/>
    </location>
</feature>
<keyword evidence="1" id="KW-0812">Transmembrane</keyword>
<dbReference type="InterPro" id="IPR008407">
    <property type="entry name" value="Brnchd-chn_aa_trnsp_AzlD"/>
</dbReference>
<accession>A0A4R2BIZ3</accession>
<proteinExistence type="predicted"/>
<dbReference type="Proteomes" id="UP000295689">
    <property type="component" value="Unassembled WGS sequence"/>
</dbReference>